<keyword evidence="5 7" id="KW-0573">Peptidoglycan synthesis</keyword>
<evidence type="ECO:0000313" key="10">
    <source>
        <dbReference type="EMBL" id="MFA9949114.1"/>
    </source>
</evidence>
<dbReference type="PANTHER" id="PTHR36699:SF1">
    <property type="entry name" value="L,D-TRANSPEPTIDASE YAFK-RELATED"/>
    <property type="match status" value="1"/>
</dbReference>
<keyword evidence="11" id="KW-1185">Reference proteome</keyword>
<evidence type="ECO:0000259" key="9">
    <source>
        <dbReference type="PROSITE" id="PS52029"/>
    </source>
</evidence>
<comment type="pathway">
    <text evidence="1 7">Cell wall biogenesis; peptidoglycan biosynthesis.</text>
</comment>
<gene>
    <name evidence="10" type="ORF">ABCS64_02015</name>
</gene>
<proteinExistence type="inferred from homology"/>
<evidence type="ECO:0000256" key="2">
    <source>
        <dbReference type="ARBA" id="ARBA00005992"/>
    </source>
</evidence>
<evidence type="ECO:0000313" key="11">
    <source>
        <dbReference type="Proteomes" id="UP001574673"/>
    </source>
</evidence>
<comment type="similarity">
    <text evidence="2">Belongs to the YkuD family.</text>
</comment>
<dbReference type="EMBL" id="JBEUWX010000001">
    <property type="protein sequence ID" value="MFA9949114.1"/>
    <property type="molecule type" value="Genomic_DNA"/>
</dbReference>
<evidence type="ECO:0000256" key="3">
    <source>
        <dbReference type="ARBA" id="ARBA00022679"/>
    </source>
</evidence>
<evidence type="ECO:0000256" key="5">
    <source>
        <dbReference type="ARBA" id="ARBA00022984"/>
    </source>
</evidence>
<dbReference type="PROSITE" id="PS52029">
    <property type="entry name" value="LD_TPASE"/>
    <property type="match status" value="1"/>
</dbReference>
<comment type="caution">
    <text evidence="10">The sequence shown here is derived from an EMBL/GenBank/DDBJ whole genome shotgun (WGS) entry which is preliminary data.</text>
</comment>
<feature type="domain" description="L,D-TPase catalytic" evidence="9">
    <location>
        <begin position="45"/>
        <end position="182"/>
    </location>
</feature>
<evidence type="ECO:0000256" key="1">
    <source>
        <dbReference type="ARBA" id="ARBA00004752"/>
    </source>
</evidence>
<organism evidence="10 11">
    <name type="scientific">Dentiradicibacter hellwigii</name>
    <dbReference type="NCBI Taxonomy" id="3149053"/>
    <lineage>
        <taxon>Bacteria</taxon>
        <taxon>Pseudomonadati</taxon>
        <taxon>Pseudomonadota</taxon>
        <taxon>Betaproteobacteria</taxon>
        <taxon>Rhodocyclales</taxon>
        <taxon>Rhodocyclaceae</taxon>
        <taxon>Dentiradicibacter</taxon>
    </lineage>
</organism>
<keyword evidence="4 7" id="KW-0133">Cell shape</keyword>
<feature type="chain" id="PRO_5045494205" evidence="8">
    <location>
        <begin position="20"/>
        <end position="183"/>
    </location>
</feature>
<evidence type="ECO:0000256" key="7">
    <source>
        <dbReference type="PROSITE-ProRule" id="PRU01373"/>
    </source>
</evidence>
<dbReference type="PANTHER" id="PTHR36699">
    <property type="entry name" value="LD-TRANSPEPTIDASE"/>
    <property type="match status" value="1"/>
</dbReference>
<keyword evidence="8" id="KW-0732">Signal</keyword>
<evidence type="ECO:0000256" key="4">
    <source>
        <dbReference type="ARBA" id="ARBA00022960"/>
    </source>
</evidence>
<dbReference type="InterPro" id="IPR005490">
    <property type="entry name" value="LD_TPept_cat_dom"/>
</dbReference>
<keyword evidence="6 7" id="KW-0961">Cell wall biogenesis/degradation</keyword>
<keyword evidence="3" id="KW-0808">Transferase</keyword>
<protein>
    <submittedName>
        <fullName evidence="10">L,D-transpeptidase family protein</fullName>
    </submittedName>
</protein>
<dbReference type="Pfam" id="PF03734">
    <property type="entry name" value="YkuD"/>
    <property type="match status" value="1"/>
</dbReference>
<dbReference type="SUPFAM" id="SSF141523">
    <property type="entry name" value="L,D-transpeptidase catalytic domain-like"/>
    <property type="match status" value="1"/>
</dbReference>
<feature type="active site" description="Nucleophile" evidence="7">
    <location>
        <position position="158"/>
    </location>
</feature>
<accession>A0ABV4UBR6</accession>
<feature type="active site" description="Proton donor/acceptor" evidence="7">
    <location>
        <position position="135"/>
    </location>
</feature>
<dbReference type="Proteomes" id="UP001574673">
    <property type="component" value="Unassembled WGS sequence"/>
</dbReference>
<dbReference type="CDD" id="cd16913">
    <property type="entry name" value="YkuD_like"/>
    <property type="match status" value="1"/>
</dbReference>
<sequence>MQKALTFALVLIVGSLSLAKFSEAGTAQINQDVPLKTLLKDKKITSLRAIKSERRLEVLGGDEVLKSYKIALGANPKGHKLQEGDKKTPEGIYTINAKNAASRFHKNLGISYPNAADRARAKARGVSPGGDIKIHGIPNQFSYMGKAFLKFGDWTDGCISVMDDEIDELYELVPLNTRIEILP</sequence>
<reference evidence="11" key="1">
    <citation type="submission" date="2024-06" db="EMBL/GenBank/DDBJ databases">
        <title>Radixoralia hellwigii gen. nov., sp nov., isolated from a root canal in the human oral cavity.</title>
        <authorList>
            <person name="Bartsch S."/>
            <person name="Wittmer A."/>
            <person name="Schulz A.-K."/>
            <person name="Neumann-Schaal M."/>
            <person name="Wolf J."/>
            <person name="Gronow S."/>
            <person name="Tennert C."/>
            <person name="Haecker G."/>
            <person name="Cieplik F."/>
            <person name="Al-Ahmad A."/>
        </authorList>
    </citation>
    <scope>NUCLEOTIDE SEQUENCE [LARGE SCALE GENOMIC DNA]</scope>
    <source>
        <strain evidence="11">Wk13</strain>
    </source>
</reference>
<evidence type="ECO:0000256" key="6">
    <source>
        <dbReference type="ARBA" id="ARBA00023316"/>
    </source>
</evidence>
<dbReference type="Gene3D" id="2.40.440.10">
    <property type="entry name" value="L,D-transpeptidase catalytic domain-like"/>
    <property type="match status" value="1"/>
</dbReference>
<name>A0ABV4UBR6_9RHOO</name>
<dbReference type="InterPro" id="IPR038063">
    <property type="entry name" value="Transpep_catalytic_dom"/>
</dbReference>
<feature type="signal peptide" evidence="8">
    <location>
        <begin position="1"/>
        <end position="19"/>
    </location>
</feature>
<evidence type="ECO:0000256" key="8">
    <source>
        <dbReference type="SAM" id="SignalP"/>
    </source>
</evidence>
<dbReference type="RefSeq" id="WP_418890266.1">
    <property type="nucleotide sequence ID" value="NZ_JBEUWX010000001.1"/>
</dbReference>